<organism evidence="2 3">
    <name type="scientific">Candidatus Curtissbacteria bacterium GW2011_GWA1_40_16</name>
    <dbReference type="NCBI Taxonomy" id="1618405"/>
    <lineage>
        <taxon>Bacteria</taxon>
        <taxon>Candidatus Curtissiibacteriota</taxon>
    </lineage>
</organism>
<feature type="transmembrane region" description="Helical" evidence="1">
    <location>
        <begin position="30"/>
        <end position="47"/>
    </location>
</feature>
<keyword evidence="1" id="KW-0472">Membrane</keyword>
<comment type="caution">
    <text evidence="2">The sequence shown here is derived from an EMBL/GenBank/DDBJ whole genome shotgun (WGS) entry which is preliminary data.</text>
</comment>
<accession>A0A0G0RL46</accession>
<reference evidence="2 3" key="1">
    <citation type="journal article" date="2015" name="Nature">
        <title>rRNA introns, odd ribosomes, and small enigmatic genomes across a large radiation of phyla.</title>
        <authorList>
            <person name="Brown C.T."/>
            <person name="Hug L.A."/>
            <person name="Thomas B.C."/>
            <person name="Sharon I."/>
            <person name="Castelle C.J."/>
            <person name="Singh A."/>
            <person name="Wilkins M.J."/>
            <person name="Williams K.H."/>
            <person name="Banfield J.F."/>
        </authorList>
    </citation>
    <scope>NUCLEOTIDE SEQUENCE [LARGE SCALE GENOMIC DNA]</scope>
</reference>
<dbReference type="AlphaFoldDB" id="A0A0G0RL46"/>
<protein>
    <submittedName>
        <fullName evidence="2">Uncharacterized protein</fullName>
    </submittedName>
</protein>
<keyword evidence="1" id="KW-1133">Transmembrane helix</keyword>
<evidence type="ECO:0000256" key="1">
    <source>
        <dbReference type="SAM" id="Phobius"/>
    </source>
</evidence>
<gene>
    <name evidence="2" type="ORF">UT84_C0010G0009</name>
</gene>
<evidence type="ECO:0000313" key="2">
    <source>
        <dbReference type="EMBL" id="KKR50586.1"/>
    </source>
</evidence>
<name>A0A0G0RL46_9BACT</name>
<feature type="transmembrane region" description="Helical" evidence="1">
    <location>
        <begin position="83"/>
        <end position="109"/>
    </location>
</feature>
<keyword evidence="1" id="KW-0812">Transmembrane</keyword>
<dbReference type="Proteomes" id="UP000034531">
    <property type="component" value="Unassembled WGS sequence"/>
</dbReference>
<evidence type="ECO:0000313" key="3">
    <source>
        <dbReference type="Proteomes" id="UP000034531"/>
    </source>
</evidence>
<proteinExistence type="predicted"/>
<dbReference type="EMBL" id="LBYI01000010">
    <property type="protein sequence ID" value="KKR50586.1"/>
    <property type="molecule type" value="Genomic_DNA"/>
</dbReference>
<sequence length="120" mass="14383">MEESTVTKVLVSGRQVFDRISLMEYFRNKFVVVGMIFAVSFFVGAQYPQNSISRHAWGFPLVYRWVIKEEFRIPEQAYSHFSIFLFAFNVLILFLSVLCTWYFLSWLVYRIRLIVYKLRA</sequence>